<evidence type="ECO:0000313" key="1">
    <source>
        <dbReference type="EMBL" id="GFT04250.1"/>
    </source>
</evidence>
<reference evidence="1" key="1">
    <citation type="submission" date="2020-08" db="EMBL/GenBank/DDBJ databases">
        <title>Multicomponent nature underlies the extraordinary mechanical properties of spider dragline silk.</title>
        <authorList>
            <person name="Kono N."/>
            <person name="Nakamura H."/>
            <person name="Mori M."/>
            <person name="Yoshida Y."/>
            <person name="Ohtoshi R."/>
            <person name="Malay A.D."/>
            <person name="Moran D.A.P."/>
            <person name="Tomita M."/>
            <person name="Numata K."/>
            <person name="Arakawa K."/>
        </authorList>
    </citation>
    <scope>NUCLEOTIDE SEQUENCE</scope>
</reference>
<dbReference type="Proteomes" id="UP000887013">
    <property type="component" value="Unassembled WGS sequence"/>
</dbReference>
<gene>
    <name evidence="1" type="ORF">NPIL_64571</name>
</gene>
<evidence type="ECO:0000313" key="2">
    <source>
        <dbReference type="Proteomes" id="UP000887013"/>
    </source>
</evidence>
<sequence length="106" mass="11940">MEVMYESIDTPFTTCSSISEVDVDPFKSENSFIPPQTGISNPGFKRHIYRTLQSTDEISVTFPLTLPPGQRPFCSDLSSDFRPVFSKPNSNPRVAFILLLTFCREA</sequence>
<protein>
    <submittedName>
        <fullName evidence="1">Uncharacterized protein</fullName>
    </submittedName>
</protein>
<proteinExistence type="predicted"/>
<name>A0A8X6NB44_NEPPI</name>
<keyword evidence="2" id="KW-1185">Reference proteome</keyword>
<organism evidence="1 2">
    <name type="scientific">Nephila pilipes</name>
    <name type="common">Giant wood spider</name>
    <name type="synonym">Nephila maculata</name>
    <dbReference type="NCBI Taxonomy" id="299642"/>
    <lineage>
        <taxon>Eukaryota</taxon>
        <taxon>Metazoa</taxon>
        <taxon>Ecdysozoa</taxon>
        <taxon>Arthropoda</taxon>
        <taxon>Chelicerata</taxon>
        <taxon>Arachnida</taxon>
        <taxon>Araneae</taxon>
        <taxon>Araneomorphae</taxon>
        <taxon>Entelegynae</taxon>
        <taxon>Araneoidea</taxon>
        <taxon>Nephilidae</taxon>
        <taxon>Nephila</taxon>
    </lineage>
</organism>
<comment type="caution">
    <text evidence="1">The sequence shown here is derived from an EMBL/GenBank/DDBJ whole genome shotgun (WGS) entry which is preliminary data.</text>
</comment>
<accession>A0A8X6NB44</accession>
<dbReference type="AlphaFoldDB" id="A0A8X6NB44"/>
<dbReference type="EMBL" id="BMAW01102429">
    <property type="protein sequence ID" value="GFT04250.1"/>
    <property type="molecule type" value="Genomic_DNA"/>
</dbReference>